<evidence type="ECO:0000313" key="3">
    <source>
        <dbReference type="Proteomes" id="UP000823928"/>
    </source>
</evidence>
<comment type="caution">
    <text evidence="2">The sequence shown here is derived from an EMBL/GenBank/DDBJ whole genome shotgun (WGS) entry which is preliminary data.</text>
</comment>
<accession>A0A9D1EYG9</accession>
<sequence>MAGEYVSGIAPYNFGMMPFYNNYANAAALDSLYNYSGMSVPGMFSMDGSLFSGNIGGSYMPYWGGMNYEQYYKNMEQCQDFMYDSQLRRNQKARQVDFLSNSPMEGVQRSAEILHEKIMQNEQQQIIPALNKFLESIKAASASNTNVSTEQLIARADNFYKQMYKTSLTEDIRKYGNSSFLQGLYQTLSFGFADRVTAEENISKINNQPVSRWESAKKVTGNAVGGATIGAASLYGLASIPAMAKVLKSKPGLLGAVGAVVGAIAGMAMSAFGSSPAVGSNEKS</sequence>
<evidence type="ECO:0000313" key="2">
    <source>
        <dbReference type="EMBL" id="HIS35692.1"/>
    </source>
</evidence>
<dbReference type="EMBL" id="DVIU01000077">
    <property type="protein sequence ID" value="HIS35692.1"/>
    <property type="molecule type" value="Genomic_DNA"/>
</dbReference>
<reference evidence="2" key="2">
    <citation type="journal article" date="2021" name="PeerJ">
        <title>Extensive microbial diversity within the chicken gut microbiome revealed by metagenomics and culture.</title>
        <authorList>
            <person name="Gilroy R."/>
            <person name="Ravi A."/>
            <person name="Getino M."/>
            <person name="Pursley I."/>
            <person name="Horton D.L."/>
            <person name="Alikhan N.F."/>
            <person name="Baker D."/>
            <person name="Gharbi K."/>
            <person name="Hall N."/>
            <person name="Watson M."/>
            <person name="Adriaenssens E.M."/>
            <person name="Foster-Nyarko E."/>
            <person name="Jarju S."/>
            <person name="Secka A."/>
            <person name="Antonio M."/>
            <person name="Oren A."/>
            <person name="Chaudhuri R.R."/>
            <person name="La Ragione R."/>
            <person name="Hildebrand F."/>
            <person name="Pallen M.J."/>
        </authorList>
    </citation>
    <scope>NUCLEOTIDE SEQUENCE</scope>
    <source>
        <strain evidence="2">6276</strain>
    </source>
</reference>
<protein>
    <submittedName>
        <fullName evidence="2">Uncharacterized protein</fullName>
    </submittedName>
</protein>
<organism evidence="2 3">
    <name type="scientific">Candidatus Scatousia excrementigallinarum</name>
    <dbReference type="NCBI Taxonomy" id="2840935"/>
    <lineage>
        <taxon>Bacteria</taxon>
        <taxon>Candidatus Scatousia</taxon>
    </lineage>
</organism>
<feature type="transmembrane region" description="Helical" evidence="1">
    <location>
        <begin position="253"/>
        <end position="272"/>
    </location>
</feature>
<dbReference type="Proteomes" id="UP000823928">
    <property type="component" value="Unassembled WGS sequence"/>
</dbReference>
<dbReference type="AlphaFoldDB" id="A0A9D1EYG9"/>
<keyword evidence="1" id="KW-0812">Transmembrane</keyword>
<gene>
    <name evidence="2" type="ORF">IAC10_03560</name>
</gene>
<keyword evidence="1" id="KW-0472">Membrane</keyword>
<evidence type="ECO:0000256" key="1">
    <source>
        <dbReference type="SAM" id="Phobius"/>
    </source>
</evidence>
<name>A0A9D1EYG9_9BACT</name>
<proteinExistence type="predicted"/>
<reference evidence="2" key="1">
    <citation type="submission" date="2020-10" db="EMBL/GenBank/DDBJ databases">
        <authorList>
            <person name="Gilroy R."/>
        </authorList>
    </citation>
    <scope>NUCLEOTIDE SEQUENCE</scope>
    <source>
        <strain evidence="2">6276</strain>
    </source>
</reference>
<keyword evidence="1" id="KW-1133">Transmembrane helix</keyword>